<dbReference type="GO" id="GO:0005886">
    <property type="term" value="C:plasma membrane"/>
    <property type="evidence" value="ECO:0007669"/>
    <property type="project" value="UniProtKB-SubCell"/>
</dbReference>
<feature type="transmembrane region" description="Helical" evidence="8">
    <location>
        <begin position="146"/>
        <end position="165"/>
    </location>
</feature>
<evidence type="ECO:0000256" key="8">
    <source>
        <dbReference type="HAMAP-Rule" id="MF_00784"/>
    </source>
</evidence>
<geneLocation type="plasmid" evidence="9 10">
    <name>pCF009-c</name>
</geneLocation>
<keyword evidence="1 8" id="KW-1003">Cell membrane</keyword>
<comment type="subcellular location">
    <subcellularLocation>
        <location evidence="8">Cell membrane</location>
        <topology evidence="8">Multi-pass membrane protein</topology>
    </subcellularLocation>
</comment>
<keyword evidence="5 8" id="KW-0378">Hydrolase</keyword>
<keyword evidence="7 8" id="KW-0472">Membrane</keyword>
<dbReference type="SMART" id="SM00793">
    <property type="entry name" value="AgrB"/>
    <property type="match status" value="1"/>
</dbReference>
<name>A0AA47ENX5_9CLOT</name>
<keyword evidence="4 8" id="KW-0812">Transmembrane</keyword>
<accession>A0AA47ENX5</accession>
<sequence>MNIAEKITKIFIKFIIANTEKSEEEIEKVQYGFQIIIMNLFKMIILFLTAYFLKIGIYTLVAFMVFGIFRSFACGVHANTSLNCIIINYIVFLGDVFISINFSLNKSSVVIMYIISLILVSLYAPADTEERPLVSENYRKKLKIRAISVVLTFTLISLLIGNSIYMNIITIAIIEESILITPLAYIIFKKPYKNYENVKL</sequence>
<keyword evidence="3 8" id="KW-0645">Protease</keyword>
<dbReference type="Pfam" id="PF04647">
    <property type="entry name" value="AgrB"/>
    <property type="match status" value="1"/>
</dbReference>
<dbReference type="GO" id="GO:0008233">
    <property type="term" value="F:peptidase activity"/>
    <property type="evidence" value="ECO:0007669"/>
    <property type="project" value="UniProtKB-UniRule"/>
</dbReference>
<feature type="transmembrane region" description="Helical" evidence="8">
    <location>
        <begin position="55"/>
        <end position="73"/>
    </location>
</feature>
<evidence type="ECO:0000256" key="6">
    <source>
        <dbReference type="ARBA" id="ARBA00022989"/>
    </source>
</evidence>
<dbReference type="HAMAP" id="MF_00784">
    <property type="entry name" value="AgrB"/>
    <property type="match status" value="1"/>
</dbReference>
<dbReference type="GO" id="GO:0009372">
    <property type="term" value="P:quorum sensing"/>
    <property type="evidence" value="ECO:0007669"/>
    <property type="project" value="UniProtKB-UniRule"/>
</dbReference>
<feature type="transmembrane region" description="Helical" evidence="8">
    <location>
        <begin position="85"/>
        <end position="104"/>
    </location>
</feature>
<evidence type="ECO:0000256" key="7">
    <source>
        <dbReference type="ARBA" id="ARBA00023136"/>
    </source>
</evidence>
<evidence type="ECO:0000313" key="9">
    <source>
        <dbReference type="EMBL" id="WAG63341.1"/>
    </source>
</evidence>
<keyword evidence="6 8" id="KW-1133">Transmembrane helix</keyword>
<feature type="transmembrane region" description="Helical" evidence="8">
    <location>
        <begin position="110"/>
        <end position="126"/>
    </location>
</feature>
<comment type="function">
    <text evidence="8">May be involved in the proteolytic processing of a quorum sensing system signal molecule precursor.</text>
</comment>
<proteinExistence type="inferred from homology"/>
<dbReference type="RefSeq" id="WP_216126968.1">
    <property type="nucleotide sequence ID" value="NZ_CP086242.1"/>
</dbReference>
<evidence type="ECO:0000256" key="5">
    <source>
        <dbReference type="ARBA" id="ARBA00022801"/>
    </source>
</evidence>
<keyword evidence="9" id="KW-0614">Plasmid</keyword>
<feature type="transmembrane region" description="Helical" evidence="8">
    <location>
        <begin position="171"/>
        <end position="188"/>
    </location>
</feature>
<dbReference type="EC" id="3.4.-.-" evidence="8"/>
<dbReference type="Proteomes" id="UP001164733">
    <property type="component" value="Plasmid pCF009-c"/>
</dbReference>
<evidence type="ECO:0000256" key="3">
    <source>
        <dbReference type="ARBA" id="ARBA00022670"/>
    </source>
</evidence>
<evidence type="ECO:0000256" key="1">
    <source>
        <dbReference type="ARBA" id="ARBA00022475"/>
    </source>
</evidence>
<dbReference type="AlphaFoldDB" id="A0AA47ENX5"/>
<protein>
    <recommendedName>
        <fullName evidence="8">Putative AgrB-like protein</fullName>
        <ecNumber evidence="8">3.4.-.-</ecNumber>
    </recommendedName>
</protein>
<organism evidence="9 10">
    <name type="scientific">Clostridium estertheticum</name>
    <dbReference type="NCBI Taxonomy" id="238834"/>
    <lineage>
        <taxon>Bacteria</taxon>
        <taxon>Bacillati</taxon>
        <taxon>Bacillota</taxon>
        <taxon>Clostridia</taxon>
        <taxon>Eubacteriales</taxon>
        <taxon>Clostridiaceae</taxon>
        <taxon>Clostridium</taxon>
    </lineage>
</organism>
<gene>
    <name evidence="9" type="ORF">LL038_25385</name>
</gene>
<evidence type="ECO:0000313" key="10">
    <source>
        <dbReference type="Proteomes" id="UP001164733"/>
    </source>
</evidence>
<dbReference type="EMBL" id="CP086242">
    <property type="protein sequence ID" value="WAG63341.1"/>
    <property type="molecule type" value="Genomic_DNA"/>
</dbReference>
<dbReference type="GO" id="GO:0006508">
    <property type="term" value="P:proteolysis"/>
    <property type="evidence" value="ECO:0007669"/>
    <property type="project" value="UniProtKB-KW"/>
</dbReference>
<dbReference type="InterPro" id="IPR006741">
    <property type="entry name" value="AgrB"/>
</dbReference>
<keyword evidence="2 8" id="KW-0673">Quorum sensing</keyword>
<reference evidence="9" key="1">
    <citation type="submission" date="2021-11" db="EMBL/GenBank/DDBJ databases">
        <title>Clostridia strains as spoilage organisms.</title>
        <authorList>
            <person name="Wambui J."/>
            <person name="Stevens M.J.A."/>
            <person name="Stephan R."/>
        </authorList>
    </citation>
    <scope>NUCLEOTIDE SEQUENCE</scope>
    <source>
        <strain evidence="9">CF009</strain>
        <plasmid evidence="9">pCF009-c</plasmid>
    </source>
</reference>
<evidence type="ECO:0000256" key="2">
    <source>
        <dbReference type="ARBA" id="ARBA00022654"/>
    </source>
</evidence>
<evidence type="ECO:0000256" key="4">
    <source>
        <dbReference type="ARBA" id="ARBA00022692"/>
    </source>
</evidence>
<comment type="similarity">
    <text evidence="8">Belongs to the AgrB family.</text>
</comment>